<dbReference type="Pfam" id="PF22893">
    <property type="entry name" value="ULD_2"/>
    <property type="match status" value="1"/>
</dbReference>
<evidence type="ECO:0000313" key="3">
    <source>
        <dbReference type="EMBL" id="KAF3760471.1"/>
    </source>
</evidence>
<dbReference type="AlphaFoldDB" id="A0A9P4XT74"/>
<protein>
    <recommendedName>
        <fullName evidence="2">Ubiquitin-like domain-containing protein</fullName>
    </recommendedName>
</protein>
<gene>
    <name evidence="3" type="ORF">M406DRAFT_334105</name>
</gene>
<comment type="caution">
    <text evidence="3">The sequence shown here is derived from an EMBL/GenBank/DDBJ whole genome shotgun (WGS) entry which is preliminary data.</text>
</comment>
<feature type="compositionally biased region" description="Basic and acidic residues" evidence="1">
    <location>
        <begin position="149"/>
        <end position="161"/>
    </location>
</feature>
<evidence type="ECO:0000256" key="1">
    <source>
        <dbReference type="SAM" id="MobiDB-lite"/>
    </source>
</evidence>
<feature type="compositionally biased region" description="Polar residues" evidence="1">
    <location>
        <begin position="1"/>
        <end position="21"/>
    </location>
</feature>
<feature type="region of interest" description="Disordered" evidence="1">
    <location>
        <begin position="341"/>
        <end position="390"/>
    </location>
</feature>
<evidence type="ECO:0000259" key="2">
    <source>
        <dbReference type="Pfam" id="PF22893"/>
    </source>
</evidence>
<sequence length="390" mass="42088">MSQLITTELPGHTSSPNQMEPSQMKLVVDDNINKVVNSKAGDDKKPCTVELRGFKQGVGQDPDGAEPEGLHDVENVDPREAKPRNETASMAVDASPGGDNKVDQDLKLPHAQEKPAGAGGQDGGHQSFPAPATCQSSYVSFGPMIQEPDGDHIPDATRHEAGTNTEPEGVQTPSKASPAPHTSQPVSSLPWAKDASAPLPKLPIRFVDCIGRYYIFPWHKVKTWKGMKKLIQSAFARIDNLRPHIMAGHYDLIIQDVWVDPIAATIKSTLASHPSQFNPLETALSSFTAAGPSLNTITPTSPPSHLLPKPCKGSTILPELWDDVVEPGMMIKMLAWPGVGRDSASANTQPPQPSQAASSFNWPRRGDRTPPLSILPAPPKGKTRKRQDRL</sequence>
<feature type="compositionally biased region" description="Basic and acidic residues" evidence="1">
    <location>
        <begin position="68"/>
        <end position="85"/>
    </location>
</feature>
<feature type="compositionally biased region" description="Basic and acidic residues" evidence="1">
    <location>
        <begin position="100"/>
        <end position="113"/>
    </location>
</feature>
<dbReference type="Proteomes" id="UP000803844">
    <property type="component" value="Unassembled WGS sequence"/>
</dbReference>
<feature type="compositionally biased region" description="Polar residues" evidence="1">
    <location>
        <begin position="162"/>
        <end position="187"/>
    </location>
</feature>
<feature type="compositionally biased region" description="Polar residues" evidence="1">
    <location>
        <begin position="344"/>
        <end position="361"/>
    </location>
</feature>
<organism evidence="3 4">
    <name type="scientific">Cryphonectria parasitica (strain ATCC 38755 / EP155)</name>
    <dbReference type="NCBI Taxonomy" id="660469"/>
    <lineage>
        <taxon>Eukaryota</taxon>
        <taxon>Fungi</taxon>
        <taxon>Dikarya</taxon>
        <taxon>Ascomycota</taxon>
        <taxon>Pezizomycotina</taxon>
        <taxon>Sordariomycetes</taxon>
        <taxon>Sordariomycetidae</taxon>
        <taxon>Diaporthales</taxon>
        <taxon>Cryphonectriaceae</taxon>
        <taxon>Cryphonectria-Endothia species complex</taxon>
        <taxon>Cryphonectria</taxon>
    </lineage>
</organism>
<reference evidence="3" key="1">
    <citation type="journal article" date="2020" name="Phytopathology">
        <title>Genome sequence of the chestnut blight fungus Cryphonectria parasitica EP155: A fundamental resource for an archetypical invasive plant pathogen.</title>
        <authorList>
            <person name="Crouch J.A."/>
            <person name="Dawe A."/>
            <person name="Aerts A."/>
            <person name="Barry K."/>
            <person name="Churchill A.C.L."/>
            <person name="Grimwood J."/>
            <person name="Hillman B."/>
            <person name="Milgroom M.G."/>
            <person name="Pangilinan J."/>
            <person name="Smith M."/>
            <person name="Salamov A."/>
            <person name="Schmutz J."/>
            <person name="Yadav J."/>
            <person name="Grigoriev I.V."/>
            <person name="Nuss D."/>
        </authorList>
    </citation>
    <scope>NUCLEOTIDE SEQUENCE</scope>
    <source>
        <strain evidence="3">EP155</strain>
    </source>
</reference>
<dbReference type="GeneID" id="63838031"/>
<dbReference type="OrthoDB" id="3045089at2759"/>
<feature type="domain" description="Ubiquitin-like" evidence="2">
    <location>
        <begin position="202"/>
        <end position="255"/>
    </location>
</feature>
<dbReference type="RefSeq" id="XP_040771450.1">
    <property type="nucleotide sequence ID" value="XM_040920902.1"/>
</dbReference>
<feature type="compositionally biased region" description="Basic residues" evidence="1">
    <location>
        <begin position="381"/>
        <end position="390"/>
    </location>
</feature>
<accession>A0A9P4XT74</accession>
<name>A0A9P4XT74_CRYP1</name>
<keyword evidence="4" id="KW-1185">Reference proteome</keyword>
<feature type="region of interest" description="Disordered" evidence="1">
    <location>
        <begin position="1"/>
        <end position="23"/>
    </location>
</feature>
<proteinExistence type="predicted"/>
<evidence type="ECO:0000313" key="4">
    <source>
        <dbReference type="Proteomes" id="UP000803844"/>
    </source>
</evidence>
<dbReference type="InterPro" id="IPR054464">
    <property type="entry name" value="ULD_fung"/>
</dbReference>
<dbReference type="EMBL" id="MU032352">
    <property type="protein sequence ID" value="KAF3760471.1"/>
    <property type="molecule type" value="Genomic_DNA"/>
</dbReference>
<feature type="region of interest" description="Disordered" evidence="1">
    <location>
        <begin position="37"/>
        <end position="192"/>
    </location>
</feature>